<evidence type="ECO:0000256" key="3">
    <source>
        <dbReference type="ARBA" id="ARBA00022729"/>
    </source>
</evidence>
<evidence type="ECO:0000256" key="8">
    <source>
        <dbReference type="SAM" id="SignalP"/>
    </source>
</evidence>
<protein>
    <submittedName>
        <fullName evidence="10">6991_t:CDS:1</fullName>
    </submittedName>
</protein>
<dbReference type="OrthoDB" id="2384258at2759"/>
<evidence type="ECO:0000256" key="2">
    <source>
        <dbReference type="ARBA" id="ARBA00022692"/>
    </source>
</evidence>
<dbReference type="InterPro" id="IPR002889">
    <property type="entry name" value="WSC_carb-bd"/>
</dbReference>
<feature type="domain" description="WSC" evidence="9">
    <location>
        <begin position="61"/>
        <end position="172"/>
    </location>
</feature>
<gene>
    <name evidence="10" type="ORF">DERYTH_LOCUS15330</name>
</gene>
<dbReference type="EMBL" id="CAJVPY010012335">
    <property type="protein sequence ID" value="CAG8733419.1"/>
    <property type="molecule type" value="Genomic_DNA"/>
</dbReference>
<evidence type="ECO:0000259" key="9">
    <source>
        <dbReference type="PROSITE" id="PS51212"/>
    </source>
</evidence>
<comment type="subcellular location">
    <subcellularLocation>
        <location evidence="1">Membrane</location>
        <topology evidence="1">Single-pass membrane protein</topology>
    </subcellularLocation>
</comment>
<evidence type="ECO:0000256" key="4">
    <source>
        <dbReference type="ARBA" id="ARBA00022989"/>
    </source>
</evidence>
<keyword evidence="3 8" id="KW-0732">Signal</keyword>
<dbReference type="SMART" id="SM00321">
    <property type="entry name" value="WSC"/>
    <property type="match status" value="1"/>
</dbReference>
<name>A0A9N9IH58_9GLOM</name>
<evidence type="ECO:0000256" key="7">
    <source>
        <dbReference type="SAM" id="Phobius"/>
    </source>
</evidence>
<proteinExistence type="predicted"/>
<feature type="chain" id="PRO_5040106370" evidence="8">
    <location>
        <begin position="27"/>
        <end position="343"/>
    </location>
</feature>
<evidence type="ECO:0000313" key="11">
    <source>
        <dbReference type="Proteomes" id="UP000789405"/>
    </source>
</evidence>
<reference evidence="10" key="1">
    <citation type="submission" date="2021-06" db="EMBL/GenBank/DDBJ databases">
        <authorList>
            <person name="Kallberg Y."/>
            <person name="Tangrot J."/>
            <person name="Rosling A."/>
        </authorList>
    </citation>
    <scope>NUCLEOTIDE SEQUENCE</scope>
    <source>
        <strain evidence="10">MA453B</strain>
    </source>
</reference>
<comment type="caution">
    <text evidence="10">The sequence shown here is derived from an EMBL/GenBank/DDBJ whole genome shotgun (WGS) entry which is preliminary data.</text>
</comment>
<sequence>MQKQSISKIFFIIAALLIWLLKYTSCEITTSSKTNGTILNEKLMNDPGECVGNLTRRNHPSADPLGCYILNSSFHIDTLDGLSNLNFSDPYKDQDGNLMDPGLCIIHCADYLFKFAALTNGNKCRCGNNTGLDAYTKLTDESSINKTCNFKCVGNSSYICGGKDGYTIYDALKSISSYSAPTIDINKKLEIIHNLTKNVRYKGCYKDSPYCNQRLLNGTSEEVSGMTIESCLTYCWQRNFTYMGLEVGSQCFCNNDYNSLTSLSVEDCSSSCEGNNSEICGGPLAVSIYNASNYGSVNNDPVPSGLSKGTIVGLIVGGTVVGIAIFVLIIWHCFVGECGHFSH</sequence>
<evidence type="ECO:0000256" key="6">
    <source>
        <dbReference type="ARBA" id="ARBA00023180"/>
    </source>
</evidence>
<dbReference type="PROSITE" id="PS51212">
    <property type="entry name" value="WSC"/>
    <property type="match status" value="2"/>
</dbReference>
<feature type="signal peptide" evidence="8">
    <location>
        <begin position="1"/>
        <end position="26"/>
    </location>
</feature>
<feature type="domain" description="WSC" evidence="9">
    <location>
        <begin position="198"/>
        <end position="292"/>
    </location>
</feature>
<keyword evidence="2 7" id="KW-0812">Transmembrane</keyword>
<keyword evidence="5 7" id="KW-0472">Membrane</keyword>
<keyword evidence="11" id="KW-1185">Reference proteome</keyword>
<dbReference type="PANTHER" id="PTHR24269">
    <property type="entry name" value="KREMEN PROTEIN"/>
    <property type="match status" value="1"/>
</dbReference>
<dbReference type="PANTHER" id="PTHR24269:SF16">
    <property type="entry name" value="PROTEIN SLG1"/>
    <property type="match status" value="1"/>
</dbReference>
<evidence type="ECO:0000256" key="1">
    <source>
        <dbReference type="ARBA" id="ARBA00004167"/>
    </source>
</evidence>
<keyword evidence="4 7" id="KW-1133">Transmembrane helix</keyword>
<keyword evidence="6" id="KW-0325">Glycoprotein</keyword>
<evidence type="ECO:0000256" key="5">
    <source>
        <dbReference type="ARBA" id="ARBA00023136"/>
    </source>
</evidence>
<dbReference type="GO" id="GO:0005886">
    <property type="term" value="C:plasma membrane"/>
    <property type="evidence" value="ECO:0007669"/>
    <property type="project" value="TreeGrafter"/>
</dbReference>
<dbReference type="InterPro" id="IPR051836">
    <property type="entry name" value="Kremen_rcpt"/>
</dbReference>
<dbReference type="AlphaFoldDB" id="A0A9N9IH58"/>
<feature type="transmembrane region" description="Helical" evidence="7">
    <location>
        <begin position="311"/>
        <end position="334"/>
    </location>
</feature>
<dbReference type="Pfam" id="PF01822">
    <property type="entry name" value="WSC"/>
    <property type="match status" value="2"/>
</dbReference>
<organism evidence="10 11">
    <name type="scientific">Dentiscutata erythropus</name>
    <dbReference type="NCBI Taxonomy" id="1348616"/>
    <lineage>
        <taxon>Eukaryota</taxon>
        <taxon>Fungi</taxon>
        <taxon>Fungi incertae sedis</taxon>
        <taxon>Mucoromycota</taxon>
        <taxon>Glomeromycotina</taxon>
        <taxon>Glomeromycetes</taxon>
        <taxon>Diversisporales</taxon>
        <taxon>Gigasporaceae</taxon>
        <taxon>Dentiscutata</taxon>
    </lineage>
</organism>
<accession>A0A9N9IH58</accession>
<evidence type="ECO:0000313" key="10">
    <source>
        <dbReference type="EMBL" id="CAG8733419.1"/>
    </source>
</evidence>
<dbReference type="Proteomes" id="UP000789405">
    <property type="component" value="Unassembled WGS sequence"/>
</dbReference>